<proteinExistence type="predicted"/>
<keyword evidence="2" id="KW-1185">Reference proteome</keyword>
<dbReference type="Proteomes" id="UP000009309">
    <property type="component" value="Unassembled WGS sequence"/>
</dbReference>
<reference evidence="1 2" key="1">
    <citation type="journal article" date="2012" name="J. Bacteriol.">
        <title>Genome Sequence of the Filamentous Bacterium Fibrisoma limi BUZ 3T.</title>
        <authorList>
            <person name="Filippini M."/>
            <person name="Qi W."/>
            <person name="Jaenicke S."/>
            <person name="Goesmann A."/>
            <person name="Smits T.H."/>
            <person name="Bagheri H.C."/>
        </authorList>
    </citation>
    <scope>NUCLEOTIDE SEQUENCE [LARGE SCALE GENOMIC DNA]</scope>
    <source>
        <strain evidence="2">BUZ 3T</strain>
    </source>
</reference>
<accession>I2GRP2</accession>
<gene>
    <name evidence="1" type="ORF">BN8_05932</name>
</gene>
<protein>
    <submittedName>
        <fullName evidence="1">Uncharacterized protein</fullName>
    </submittedName>
</protein>
<name>I2GRP2_9BACT</name>
<sequence>MESVSIAPSGIEIVESDAESVLLNLSINRTFGY</sequence>
<evidence type="ECO:0000313" key="1">
    <source>
        <dbReference type="EMBL" id="CCH56570.1"/>
    </source>
</evidence>
<evidence type="ECO:0000313" key="2">
    <source>
        <dbReference type="Proteomes" id="UP000009309"/>
    </source>
</evidence>
<dbReference type="EMBL" id="CAIT01000009">
    <property type="protein sequence ID" value="CCH56570.1"/>
    <property type="molecule type" value="Genomic_DNA"/>
</dbReference>
<organism evidence="1 2">
    <name type="scientific">Fibrisoma limi BUZ 3</name>
    <dbReference type="NCBI Taxonomy" id="1185876"/>
    <lineage>
        <taxon>Bacteria</taxon>
        <taxon>Pseudomonadati</taxon>
        <taxon>Bacteroidota</taxon>
        <taxon>Cytophagia</taxon>
        <taxon>Cytophagales</taxon>
        <taxon>Spirosomataceae</taxon>
        <taxon>Fibrisoma</taxon>
    </lineage>
</organism>
<comment type="caution">
    <text evidence="1">The sequence shown here is derived from an EMBL/GenBank/DDBJ whole genome shotgun (WGS) entry which is preliminary data.</text>
</comment>
<dbReference type="AlphaFoldDB" id="I2GRP2"/>